<name>A0A836CGJ2_9STRA</name>
<feature type="transmembrane region" description="Helical" evidence="9">
    <location>
        <begin position="78"/>
        <end position="101"/>
    </location>
</feature>
<comment type="subcellular location">
    <subcellularLocation>
        <location evidence="1 8">Membrane</location>
        <topology evidence="1 8">Multi-pass membrane protein</topology>
    </subcellularLocation>
</comment>
<feature type="transmembrane region" description="Helical" evidence="9">
    <location>
        <begin position="107"/>
        <end position="128"/>
    </location>
</feature>
<dbReference type="Proteomes" id="UP000664859">
    <property type="component" value="Unassembled WGS sequence"/>
</dbReference>
<dbReference type="SMART" id="SM00679">
    <property type="entry name" value="CTNS"/>
    <property type="match status" value="2"/>
</dbReference>
<evidence type="ECO:0000256" key="2">
    <source>
        <dbReference type="ARBA" id="ARBA00022448"/>
    </source>
</evidence>
<reference evidence="10" key="1">
    <citation type="submission" date="2021-02" db="EMBL/GenBank/DDBJ databases">
        <title>First Annotated Genome of the Yellow-green Alga Tribonema minus.</title>
        <authorList>
            <person name="Mahan K.M."/>
        </authorList>
    </citation>
    <scope>NUCLEOTIDE SEQUENCE</scope>
    <source>
        <strain evidence="10">UTEX B ZZ1240</strain>
    </source>
</reference>
<keyword evidence="5 8" id="KW-1133">Transmembrane helix</keyword>
<dbReference type="InterPro" id="IPR016817">
    <property type="entry name" value="MannP-dilichol_defect-1"/>
</dbReference>
<evidence type="ECO:0000313" key="11">
    <source>
        <dbReference type="Proteomes" id="UP000664859"/>
    </source>
</evidence>
<evidence type="ECO:0000256" key="1">
    <source>
        <dbReference type="ARBA" id="ARBA00004141"/>
    </source>
</evidence>
<evidence type="ECO:0000256" key="5">
    <source>
        <dbReference type="ARBA" id="ARBA00022989"/>
    </source>
</evidence>
<evidence type="ECO:0000256" key="3">
    <source>
        <dbReference type="ARBA" id="ARBA00022692"/>
    </source>
</evidence>
<comment type="similarity">
    <text evidence="7">Belongs to the MPDU1 (TC 2.A.43.3) family.</text>
</comment>
<keyword evidence="11" id="KW-1185">Reference proteome</keyword>
<keyword evidence="6 8" id="KW-0472">Membrane</keyword>
<dbReference type="PIRSF" id="PIRSF023381">
    <property type="entry name" value="MannP-dilichol_defect-1p"/>
    <property type="match status" value="1"/>
</dbReference>
<proteinExistence type="inferred from homology"/>
<keyword evidence="3 8" id="KW-0812">Transmembrane</keyword>
<evidence type="ECO:0000313" key="10">
    <source>
        <dbReference type="EMBL" id="KAG5184418.1"/>
    </source>
</evidence>
<feature type="transmembrane region" description="Helical" evidence="9">
    <location>
        <begin position="223"/>
        <end position="242"/>
    </location>
</feature>
<dbReference type="Gene3D" id="1.20.1280.290">
    <property type="match status" value="1"/>
</dbReference>
<evidence type="ECO:0000256" key="8">
    <source>
        <dbReference type="PIRNR" id="PIRNR023381"/>
    </source>
</evidence>
<feature type="transmembrane region" description="Helical" evidence="9">
    <location>
        <begin position="140"/>
        <end position="158"/>
    </location>
</feature>
<dbReference type="GO" id="GO:0016020">
    <property type="term" value="C:membrane"/>
    <property type="evidence" value="ECO:0007669"/>
    <property type="project" value="UniProtKB-SubCell"/>
</dbReference>
<keyword evidence="2" id="KW-0813">Transport</keyword>
<dbReference type="PANTHER" id="PTHR12226">
    <property type="entry name" value="MANNOSE-P-DOLICHOL UTILIZATION DEFECT 1 LEC35 -RELATED"/>
    <property type="match status" value="1"/>
</dbReference>
<keyword evidence="4" id="KW-0677">Repeat</keyword>
<dbReference type="PANTHER" id="PTHR12226:SF2">
    <property type="entry name" value="MANNOSE-P-DOLICHOL UTILIZATION DEFECT 1 PROTEIN"/>
    <property type="match status" value="1"/>
</dbReference>
<dbReference type="OrthoDB" id="271506at2759"/>
<dbReference type="InterPro" id="IPR006603">
    <property type="entry name" value="PQ-loop_rpt"/>
</dbReference>
<evidence type="ECO:0000256" key="4">
    <source>
        <dbReference type="ARBA" id="ARBA00022737"/>
    </source>
</evidence>
<comment type="caution">
    <text evidence="10">The sequence shown here is derived from an EMBL/GenBank/DDBJ whole genome shotgun (WGS) entry which is preliminary data.</text>
</comment>
<accession>A0A836CGJ2</accession>
<evidence type="ECO:0000256" key="9">
    <source>
        <dbReference type="SAM" id="Phobius"/>
    </source>
</evidence>
<sequence length="259" mass="27806">MLRNVYRYSGGASGDAAAGDVKDVVAGGLYSFLQLPPSATAAETARVIFAKLAGLGIIVGSMGMKLPQIMRILEARSVLGLSLTANYFEVPLVSNGVIYHFKKGYPFSAYGENAFLLVQNLIVVALMWRYSAPPMKHRAMAAMTATFVALCVGTYSLPDRWQPLLVLSSTPLILLVTIPQILVNARQGHTGQMSAITVALKLGGSAIRLATTLIEIGVDRALLLNYGLGTVLNGVLMAQWYLMRDATQAAIEFKGEHSE</sequence>
<dbReference type="Pfam" id="PF04193">
    <property type="entry name" value="PQ-loop"/>
    <property type="match status" value="1"/>
</dbReference>
<evidence type="ECO:0000256" key="6">
    <source>
        <dbReference type="ARBA" id="ARBA00023136"/>
    </source>
</evidence>
<feature type="transmembrane region" description="Helical" evidence="9">
    <location>
        <begin position="164"/>
        <end position="183"/>
    </location>
</feature>
<gene>
    <name evidence="10" type="ORF">JKP88DRAFT_348513</name>
</gene>
<dbReference type="EMBL" id="JAFCMP010000168">
    <property type="protein sequence ID" value="KAG5184418.1"/>
    <property type="molecule type" value="Genomic_DNA"/>
</dbReference>
<protein>
    <recommendedName>
        <fullName evidence="8">Solute carrier family 66 member 3</fullName>
    </recommendedName>
</protein>
<dbReference type="AlphaFoldDB" id="A0A836CGJ2"/>
<organism evidence="10 11">
    <name type="scientific">Tribonema minus</name>
    <dbReference type="NCBI Taxonomy" id="303371"/>
    <lineage>
        <taxon>Eukaryota</taxon>
        <taxon>Sar</taxon>
        <taxon>Stramenopiles</taxon>
        <taxon>Ochrophyta</taxon>
        <taxon>PX clade</taxon>
        <taxon>Xanthophyceae</taxon>
        <taxon>Tribonematales</taxon>
        <taxon>Tribonemataceae</taxon>
        <taxon>Tribonema</taxon>
    </lineage>
</organism>
<evidence type="ECO:0000256" key="7">
    <source>
        <dbReference type="ARBA" id="ARBA00038475"/>
    </source>
</evidence>